<feature type="non-terminal residue" evidence="6">
    <location>
        <position position="1"/>
    </location>
</feature>
<dbReference type="Proteomes" id="UP000305067">
    <property type="component" value="Unassembled WGS sequence"/>
</dbReference>
<accession>A0A5C3R7K9</accession>
<evidence type="ECO:0000256" key="2">
    <source>
        <dbReference type="ARBA" id="ARBA00023242"/>
    </source>
</evidence>
<dbReference type="OrthoDB" id="10266026at2759"/>
<evidence type="ECO:0000313" key="7">
    <source>
        <dbReference type="Proteomes" id="UP000305067"/>
    </source>
</evidence>
<evidence type="ECO:0000256" key="3">
    <source>
        <dbReference type="ARBA" id="ARBA00038149"/>
    </source>
</evidence>
<feature type="compositionally biased region" description="Basic residues" evidence="4">
    <location>
        <begin position="439"/>
        <end position="450"/>
    </location>
</feature>
<feature type="compositionally biased region" description="Basic and acidic residues" evidence="4">
    <location>
        <begin position="426"/>
        <end position="436"/>
    </location>
</feature>
<sequence length="548" mass="60760">LLSGRQDLFSRPIITISRAPVFIPLTVDESSSFHTTELLPNNRIGFFYTPAGIKPDASARIVPCRTIESTPTSYRVSWEDRSPFIKVSRDGLSLLGDRGYRSSRCNAPVREGKWYIEIKVTRGGGDSAQSQEMPTKRGEDSYVRLGWARREASLNGPVGVDAYSYGFRDKTGEKVTISRPTSYGKSYGTGDVIGMYISLPPKREADPKDASDPARLHRQRIAIEFKGQEYFESLEYPVVKEMSKLLNYAPPSANATPLPSSTTKKSATVKNVPERPRAKPAPEEKTPETRALPTLPGSRIAFFVNGECQGPAYQDIYDYLQLRKEPIQKAKEKKKRDGAREHRENPFDDGYLGYYPFISLFNHASVRINPGPDFEFAPPPDIDAVLDGTAASGDNAKTWRPICERYPEFMEEQWALDALEEEEAKVEADKRAKEQQKSAPKKAAKPRRKPVAQEVKKRPNKKATVAGAGAISARQSFVEDQRFAVPNSVQPSPLRVVYTAESEGENLAQTAASSPAPAEWSMTVDSVDAPLAPHPHDIPQMDAALLGL</sequence>
<protein>
    <recommendedName>
        <fullName evidence="5">B30.2/SPRY domain-containing protein</fullName>
    </recommendedName>
</protein>
<name>A0A5C3R7K9_9AGAR</name>
<dbReference type="GO" id="GO:0048188">
    <property type="term" value="C:Set1C/COMPASS complex"/>
    <property type="evidence" value="ECO:0007669"/>
    <property type="project" value="InterPro"/>
</dbReference>
<dbReference type="Gene3D" id="2.60.120.920">
    <property type="match status" value="1"/>
</dbReference>
<dbReference type="InterPro" id="IPR001870">
    <property type="entry name" value="B30.2/SPRY"/>
</dbReference>
<dbReference type="InterPro" id="IPR013320">
    <property type="entry name" value="ConA-like_dom_sf"/>
</dbReference>
<dbReference type="GO" id="GO:0000976">
    <property type="term" value="F:transcription cis-regulatory region binding"/>
    <property type="evidence" value="ECO:0007669"/>
    <property type="project" value="TreeGrafter"/>
</dbReference>
<feature type="region of interest" description="Disordered" evidence="4">
    <location>
        <begin position="426"/>
        <end position="468"/>
    </location>
</feature>
<dbReference type="SUPFAM" id="SSF49899">
    <property type="entry name" value="Concanavalin A-like lectins/glucanases"/>
    <property type="match status" value="1"/>
</dbReference>
<keyword evidence="2" id="KW-0539">Nucleus</keyword>
<organism evidence="6 7">
    <name type="scientific">Pterulicium gracile</name>
    <dbReference type="NCBI Taxonomy" id="1884261"/>
    <lineage>
        <taxon>Eukaryota</taxon>
        <taxon>Fungi</taxon>
        <taxon>Dikarya</taxon>
        <taxon>Basidiomycota</taxon>
        <taxon>Agaricomycotina</taxon>
        <taxon>Agaricomycetes</taxon>
        <taxon>Agaricomycetidae</taxon>
        <taxon>Agaricales</taxon>
        <taxon>Pleurotineae</taxon>
        <taxon>Pterulaceae</taxon>
        <taxon>Pterulicium</taxon>
    </lineage>
</organism>
<reference evidence="6 7" key="1">
    <citation type="journal article" date="2019" name="Nat. Ecol. Evol.">
        <title>Megaphylogeny resolves global patterns of mushroom evolution.</title>
        <authorList>
            <person name="Varga T."/>
            <person name="Krizsan K."/>
            <person name="Foldi C."/>
            <person name="Dima B."/>
            <person name="Sanchez-Garcia M."/>
            <person name="Sanchez-Ramirez S."/>
            <person name="Szollosi G.J."/>
            <person name="Szarkandi J.G."/>
            <person name="Papp V."/>
            <person name="Albert L."/>
            <person name="Andreopoulos W."/>
            <person name="Angelini C."/>
            <person name="Antonin V."/>
            <person name="Barry K.W."/>
            <person name="Bougher N.L."/>
            <person name="Buchanan P."/>
            <person name="Buyck B."/>
            <person name="Bense V."/>
            <person name="Catcheside P."/>
            <person name="Chovatia M."/>
            <person name="Cooper J."/>
            <person name="Damon W."/>
            <person name="Desjardin D."/>
            <person name="Finy P."/>
            <person name="Geml J."/>
            <person name="Haridas S."/>
            <person name="Hughes K."/>
            <person name="Justo A."/>
            <person name="Karasinski D."/>
            <person name="Kautmanova I."/>
            <person name="Kiss B."/>
            <person name="Kocsube S."/>
            <person name="Kotiranta H."/>
            <person name="LaButti K.M."/>
            <person name="Lechner B.E."/>
            <person name="Liimatainen K."/>
            <person name="Lipzen A."/>
            <person name="Lukacs Z."/>
            <person name="Mihaltcheva S."/>
            <person name="Morgado L.N."/>
            <person name="Niskanen T."/>
            <person name="Noordeloos M.E."/>
            <person name="Ohm R.A."/>
            <person name="Ortiz-Santana B."/>
            <person name="Ovrebo C."/>
            <person name="Racz N."/>
            <person name="Riley R."/>
            <person name="Savchenko A."/>
            <person name="Shiryaev A."/>
            <person name="Soop K."/>
            <person name="Spirin V."/>
            <person name="Szebenyi C."/>
            <person name="Tomsovsky M."/>
            <person name="Tulloss R.E."/>
            <person name="Uehling J."/>
            <person name="Grigoriev I.V."/>
            <person name="Vagvolgyi C."/>
            <person name="Papp T."/>
            <person name="Martin F.M."/>
            <person name="Miettinen O."/>
            <person name="Hibbett D.S."/>
            <person name="Nagy L.G."/>
        </authorList>
    </citation>
    <scope>NUCLEOTIDE SEQUENCE [LARGE SCALE GENOMIC DNA]</scope>
    <source>
        <strain evidence="6 7">CBS 309.79</strain>
    </source>
</reference>
<feature type="region of interest" description="Disordered" evidence="4">
    <location>
        <begin position="251"/>
        <end position="292"/>
    </location>
</feature>
<dbReference type="STRING" id="1884261.A0A5C3R7K9"/>
<comment type="similarity">
    <text evidence="3">Belongs to the cclA family.</text>
</comment>
<dbReference type="PANTHER" id="PTHR10598:SF0">
    <property type="entry name" value="SET1_ASH2 HISTONE METHYLTRANSFERASE COMPLEX SUBUNIT ASH2"/>
    <property type="match status" value="1"/>
</dbReference>
<dbReference type="PANTHER" id="PTHR10598">
    <property type="entry name" value="SET1/ASH2 HISTONE METHYLTRANSFERASE COMPLEX SUBUNIT ASH2"/>
    <property type="match status" value="1"/>
</dbReference>
<dbReference type="PROSITE" id="PS50188">
    <property type="entry name" value="B302_SPRY"/>
    <property type="match status" value="1"/>
</dbReference>
<evidence type="ECO:0000256" key="4">
    <source>
        <dbReference type="SAM" id="MobiDB-lite"/>
    </source>
</evidence>
<dbReference type="CDD" id="cd12872">
    <property type="entry name" value="SPRY_Ash2"/>
    <property type="match status" value="1"/>
</dbReference>
<feature type="domain" description="B30.2/SPRY" evidence="5">
    <location>
        <begin position="54"/>
        <end position="258"/>
    </location>
</feature>
<dbReference type="EMBL" id="ML178814">
    <property type="protein sequence ID" value="TFL07354.1"/>
    <property type="molecule type" value="Genomic_DNA"/>
</dbReference>
<dbReference type="SMART" id="SM00449">
    <property type="entry name" value="SPRY"/>
    <property type="match status" value="1"/>
</dbReference>
<keyword evidence="7" id="KW-1185">Reference proteome</keyword>
<dbReference type="InterPro" id="IPR037353">
    <property type="entry name" value="ASH2"/>
</dbReference>
<comment type="subcellular location">
    <subcellularLocation>
        <location evidence="1">Nucleus</location>
    </subcellularLocation>
</comment>
<dbReference type="InterPro" id="IPR003877">
    <property type="entry name" value="SPRY_dom"/>
</dbReference>
<gene>
    <name evidence="6" type="ORF">BDV98DRAFT_497865</name>
</gene>
<evidence type="ECO:0000259" key="5">
    <source>
        <dbReference type="PROSITE" id="PS50188"/>
    </source>
</evidence>
<feature type="compositionally biased region" description="Basic and acidic residues" evidence="4">
    <location>
        <begin position="272"/>
        <end position="288"/>
    </location>
</feature>
<proteinExistence type="inferred from homology"/>
<dbReference type="InterPro" id="IPR043136">
    <property type="entry name" value="B30.2/SPRY_sf"/>
</dbReference>
<dbReference type="AlphaFoldDB" id="A0A5C3R7K9"/>
<dbReference type="Pfam" id="PF00622">
    <property type="entry name" value="SPRY"/>
    <property type="match status" value="1"/>
</dbReference>
<evidence type="ECO:0000313" key="6">
    <source>
        <dbReference type="EMBL" id="TFL07354.1"/>
    </source>
</evidence>
<evidence type="ECO:0000256" key="1">
    <source>
        <dbReference type="ARBA" id="ARBA00004123"/>
    </source>
</evidence>
<feature type="compositionally biased region" description="Polar residues" evidence="4">
    <location>
        <begin position="253"/>
        <end position="269"/>
    </location>
</feature>